<dbReference type="InterPro" id="IPR058317">
    <property type="entry name" value="DUF8004"/>
</dbReference>
<sequence length="674" mass="75070">MSARSASARKKSTQTHSRLPHLPRHRTDSIYEGKAASSISSGSDPSECDPSGIERSGLRSLIDKRSDNVRKGLSKAFSFGKKDEATLSPVESRSLPEWPSASSHPTGPYPTPYPTSPRTEETPEINWPTPPPSTKLPSTPPPVLKRFAGGGRPAKRWNKLRKDPELWDQNGDVLVFLGQSDEPSLRVSSQVIEASRNKYLMMELQQSIVEDDYEDGISYELSFPPPPGLTRTESLRHQMTTRNTFALIHRAALVGLSLYQALQDLETRLQREPEILSQLLHYIVARGLDDVRNNPEAAVSILAWSDRLWAQGWREAFVHCVGMHDSLESCTDWPHVPAVTKALLGKSNLEMSLLIQTAEDRLADFGFSDMIPLDCNKSVHSSARAFQLFLRKQYVAVYGAWPPVREEGWLTRSLVTTLQQDLGALYELLVDRDVSWDVSEARAGRKWMMASCRDHSFDADSVIPMTDIVIEFDNRARIPHIPGPHPLLPEHVPASRQRDKRVALAYTESVNMDALERCASPTDLLTAFSRFEKEDLSVDAQLARRARWIVLYGALQTLAAISVDTPGLKYGAGVDYHLIARVKAPSWAQTWPFSDPSHSMSYCFLAPEDVGPPGMSTSPSSTKSSANHDLPIRQRMDMTTSLGSLGSFLMTDEKKSVGTDAAQTLVIRDFDEEP</sequence>
<evidence type="ECO:0000256" key="1">
    <source>
        <dbReference type="SAM" id="MobiDB-lite"/>
    </source>
</evidence>
<keyword evidence="4" id="KW-1185">Reference proteome</keyword>
<comment type="caution">
    <text evidence="3">The sequence shown here is derived from an EMBL/GenBank/DDBJ whole genome shotgun (WGS) entry which is preliminary data.</text>
</comment>
<proteinExistence type="predicted"/>
<feature type="domain" description="DUF8004" evidence="2">
    <location>
        <begin position="277"/>
        <end position="367"/>
    </location>
</feature>
<dbReference type="GeneID" id="70288941"/>
<dbReference type="OrthoDB" id="5302380at2759"/>
<dbReference type="Proteomes" id="UP000887229">
    <property type="component" value="Unassembled WGS sequence"/>
</dbReference>
<feature type="region of interest" description="Disordered" evidence="1">
    <location>
        <begin position="1"/>
        <end position="141"/>
    </location>
</feature>
<dbReference type="Pfam" id="PF26013">
    <property type="entry name" value="DUF8004"/>
    <property type="match status" value="1"/>
</dbReference>
<reference evidence="3" key="1">
    <citation type="journal article" date="2021" name="IMA Fungus">
        <title>Genomic characterization of three marine fungi, including Emericellopsis atlantica sp. nov. with signatures of a generalist lifestyle and marine biomass degradation.</title>
        <authorList>
            <person name="Hagestad O.C."/>
            <person name="Hou L."/>
            <person name="Andersen J.H."/>
            <person name="Hansen E.H."/>
            <person name="Altermark B."/>
            <person name="Li C."/>
            <person name="Kuhnert E."/>
            <person name="Cox R.J."/>
            <person name="Crous P.W."/>
            <person name="Spatafora J.W."/>
            <person name="Lail K."/>
            <person name="Amirebrahimi M."/>
            <person name="Lipzen A."/>
            <person name="Pangilinan J."/>
            <person name="Andreopoulos W."/>
            <person name="Hayes R.D."/>
            <person name="Ng V."/>
            <person name="Grigoriev I.V."/>
            <person name="Jackson S.A."/>
            <person name="Sutton T.D.S."/>
            <person name="Dobson A.D.W."/>
            <person name="Rama T."/>
        </authorList>
    </citation>
    <scope>NUCLEOTIDE SEQUENCE</scope>
    <source>
        <strain evidence="3">TS7</strain>
    </source>
</reference>
<dbReference type="AlphaFoldDB" id="A0A9P8CW03"/>
<evidence type="ECO:0000259" key="2">
    <source>
        <dbReference type="Pfam" id="PF26013"/>
    </source>
</evidence>
<organism evidence="3 4">
    <name type="scientific">Emericellopsis atlantica</name>
    <dbReference type="NCBI Taxonomy" id="2614577"/>
    <lineage>
        <taxon>Eukaryota</taxon>
        <taxon>Fungi</taxon>
        <taxon>Dikarya</taxon>
        <taxon>Ascomycota</taxon>
        <taxon>Pezizomycotina</taxon>
        <taxon>Sordariomycetes</taxon>
        <taxon>Hypocreomycetidae</taxon>
        <taxon>Hypocreales</taxon>
        <taxon>Bionectriaceae</taxon>
        <taxon>Emericellopsis</taxon>
    </lineage>
</organism>
<evidence type="ECO:0000313" key="4">
    <source>
        <dbReference type="Proteomes" id="UP000887229"/>
    </source>
</evidence>
<feature type="compositionally biased region" description="Basic and acidic residues" evidence="1">
    <location>
        <begin position="61"/>
        <end position="70"/>
    </location>
</feature>
<feature type="compositionally biased region" description="Pro residues" evidence="1">
    <location>
        <begin position="128"/>
        <end position="141"/>
    </location>
</feature>
<gene>
    <name evidence="3" type="ORF">F5Z01DRAFT_195746</name>
</gene>
<feature type="compositionally biased region" description="Basic residues" evidence="1">
    <location>
        <begin position="7"/>
        <end position="24"/>
    </location>
</feature>
<evidence type="ECO:0000313" key="3">
    <source>
        <dbReference type="EMBL" id="KAG9258391.1"/>
    </source>
</evidence>
<dbReference type="RefSeq" id="XP_046122315.1">
    <property type="nucleotide sequence ID" value="XM_046258038.1"/>
</dbReference>
<protein>
    <recommendedName>
        <fullName evidence="2">DUF8004 domain-containing protein</fullName>
    </recommendedName>
</protein>
<name>A0A9P8CW03_9HYPO</name>
<dbReference type="PANTHER" id="PTHR39601">
    <property type="entry name" value="CHORIOGENIN HMINOR"/>
    <property type="match status" value="1"/>
</dbReference>
<accession>A0A9P8CW03</accession>
<dbReference type="EMBL" id="MU251243">
    <property type="protein sequence ID" value="KAG9258391.1"/>
    <property type="molecule type" value="Genomic_DNA"/>
</dbReference>
<dbReference type="PANTHER" id="PTHR39601:SF2">
    <property type="entry name" value="CHORIOGENIN HMINOR"/>
    <property type="match status" value="1"/>
</dbReference>